<dbReference type="EMBL" id="KL584761">
    <property type="protein sequence ID" value="KEQ94633.1"/>
    <property type="molecule type" value="Genomic_DNA"/>
</dbReference>
<dbReference type="HOGENOM" id="CLU_2885412_0_0_1"/>
<dbReference type="AlphaFoldDB" id="A0A074YA44"/>
<keyword evidence="1" id="KW-0812">Transmembrane</keyword>
<keyword evidence="3" id="KW-1185">Reference proteome</keyword>
<organism evidence="2 3">
    <name type="scientific">Aureobasidium subglaciale (strain EXF-2481)</name>
    <name type="common">Aureobasidium pullulans var. subglaciale</name>
    <dbReference type="NCBI Taxonomy" id="1043005"/>
    <lineage>
        <taxon>Eukaryota</taxon>
        <taxon>Fungi</taxon>
        <taxon>Dikarya</taxon>
        <taxon>Ascomycota</taxon>
        <taxon>Pezizomycotina</taxon>
        <taxon>Dothideomycetes</taxon>
        <taxon>Dothideomycetidae</taxon>
        <taxon>Dothideales</taxon>
        <taxon>Saccotheciaceae</taxon>
        <taxon>Aureobasidium</taxon>
    </lineage>
</organism>
<dbReference type="InParanoid" id="A0A074YA44"/>
<dbReference type="GeneID" id="25366646"/>
<feature type="non-terminal residue" evidence="2">
    <location>
        <position position="1"/>
    </location>
</feature>
<proteinExistence type="predicted"/>
<gene>
    <name evidence="2" type="ORF">AUEXF2481DRAFT_40570</name>
</gene>
<protein>
    <submittedName>
        <fullName evidence="2">Uncharacterized protein</fullName>
    </submittedName>
</protein>
<accession>A0A074YA44</accession>
<name>A0A074YA44_AURSE</name>
<keyword evidence="1" id="KW-0472">Membrane</keyword>
<evidence type="ECO:0000313" key="3">
    <source>
        <dbReference type="Proteomes" id="UP000030641"/>
    </source>
</evidence>
<sequence length="63" mass="6939">MEGWGRKSDGGFLMNTSVLAAFVVSGAGPYPISGPPSKHFYLPLFRVIAIEGQHHLFSYPRFV</sequence>
<keyword evidence="1" id="KW-1133">Transmembrane helix</keyword>
<reference evidence="2 3" key="1">
    <citation type="journal article" date="2014" name="BMC Genomics">
        <title>Genome sequencing of four Aureobasidium pullulans varieties: biotechnological potential, stress tolerance, and description of new species.</title>
        <authorList>
            <person name="Gostin Ar C."/>
            <person name="Ohm R.A."/>
            <person name="Kogej T."/>
            <person name="Sonjak S."/>
            <person name="Turk M."/>
            <person name="Zajc J."/>
            <person name="Zalar P."/>
            <person name="Grube M."/>
            <person name="Sun H."/>
            <person name="Han J."/>
            <person name="Sharma A."/>
            <person name="Chiniquy J."/>
            <person name="Ngan C.Y."/>
            <person name="Lipzen A."/>
            <person name="Barry K."/>
            <person name="Grigoriev I.V."/>
            <person name="Gunde-Cimerman N."/>
        </authorList>
    </citation>
    <scope>NUCLEOTIDE SEQUENCE [LARGE SCALE GENOMIC DNA]</scope>
    <source>
        <strain evidence="2 3">EXF-2481</strain>
    </source>
</reference>
<dbReference type="RefSeq" id="XP_013343179.1">
    <property type="nucleotide sequence ID" value="XM_013487725.1"/>
</dbReference>
<feature type="transmembrane region" description="Helical" evidence="1">
    <location>
        <begin position="12"/>
        <end position="32"/>
    </location>
</feature>
<evidence type="ECO:0000313" key="2">
    <source>
        <dbReference type="EMBL" id="KEQ94633.1"/>
    </source>
</evidence>
<dbReference type="Proteomes" id="UP000030641">
    <property type="component" value="Unassembled WGS sequence"/>
</dbReference>
<evidence type="ECO:0000256" key="1">
    <source>
        <dbReference type="SAM" id="Phobius"/>
    </source>
</evidence>